<dbReference type="GO" id="GO:0016197">
    <property type="term" value="P:endosomal transport"/>
    <property type="evidence" value="ECO:0007669"/>
    <property type="project" value="TreeGrafter"/>
</dbReference>
<dbReference type="Pfam" id="PF10046">
    <property type="entry name" value="BLOC1_2"/>
    <property type="match status" value="1"/>
</dbReference>
<name>X6PBZ8_RETFI</name>
<dbReference type="PANTHER" id="PTHR46479:SF1">
    <property type="entry name" value="BIOGENESIS OF LYSOSOME-RELATED ORGANELLES COMPLEX 1 SUBUNIT 2"/>
    <property type="match status" value="1"/>
</dbReference>
<sequence length="179" mass="20323">MPKLLFESILLVTLHMCDVWHALHKQEISGTDAKQENQPTTKSDQTQNTIVNTNPTASQSSKTNNQATKEQNREASDLASQKSIVTSVSRCLLYEIQSSQMDYNLLQELNENAAMEYHQMTDRAKGLLECMEVMNSQEEQLLTEFSKIGVIGKEVDDLEAIIQKLDDYTKNLQAHFELL</sequence>
<evidence type="ECO:0000256" key="2">
    <source>
        <dbReference type="SAM" id="MobiDB-lite"/>
    </source>
</evidence>
<dbReference type="AlphaFoldDB" id="X6PBZ8"/>
<keyword evidence="5" id="KW-1185">Reference proteome</keyword>
<dbReference type="EMBL" id="ASPP01001438">
    <property type="protein sequence ID" value="ETO35643.1"/>
    <property type="molecule type" value="Genomic_DNA"/>
</dbReference>
<organism evidence="4 5">
    <name type="scientific">Reticulomyxa filosa</name>
    <dbReference type="NCBI Taxonomy" id="46433"/>
    <lineage>
        <taxon>Eukaryota</taxon>
        <taxon>Sar</taxon>
        <taxon>Rhizaria</taxon>
        <taxon>Retaria</taxon>
        <taxon>Foraminifera</taxon>
        <taxon>Monothalamids</taxon>
        <taxon>Reticulomyxidae</taxon>
        <taxon>Reticulomyxa</taxon>
    </lineage>
</organism>
<feature type="compositionally biased region" description="Polar residues" evidence="2">
    <location>
        <begin position="36"/>
        <end position="69"/>
    </location>
</feature>
<comment type="caution">
    <text evidence="4">The sequence shown here is derived from an EMBL/GenBank/DDBJ whole genome shotgun (WGS) entry which is preliminary data.</text>
</comment>
<dbReference type="PANTHER" id="PTHR46479">
    <property type="entry name" value="BIOGENESIS OF LYSOSOME-RELATED ORGANELLES COMPLEX 1 SUBUNIT 2"/>
    <property type="match status" value="1"/>
</dbReference>
<evidence type="ECO:0000313" key="5">
    <source>
        <dbReference type="Proteomes" id="UP000023152"/>
    </source>
</evidence>
<feature type="region of interest" description="Disordered" evidence="2">
    <location>
        <begin position="30"/>
        <end position="79"/>
    </location>
</feature>
<dbReference type="GO" id="GO:0031083">
    <property type="term" value="C:BLOC-1 complex"/>
    <property type="evidence" value="ECO:0007669"/>
    <property type="project" value="TreeGrafter"/>
</dbReference>
<protein>
    <submittedName>
        <fullName evidence="4">Biogenesis of lysosome-related organelles complex-1, subunit 2</fullName>
    </submittedName>
</protein>
<dbReference type="OrthoDB" id="244061at2759"/>
<dbReference type="Proteomes" id="UP000023152">
    <property type="component" value="Unassembled WGS sequence"/>
</dbReference>
<reference evidence="4 5" key="1">
    <citation type="journal article" date="2013" name="Curr. Biol.">
        <title>The Genome of the Foraminiferan Reticulomyxa filosa.</title>
        <authorList>
            <person name="Glockner G."/>
            <person name="Hulsmann N."/>
            <person name="Schleicher M."/>
            <person name="Noegel A.A."/>
            <person name="Eichinger L."/>
            <person name="Gallinger C."/>
            <person name="Pawlowski J."/>
            <person name="Sierra R."/>
            <person name="Euteneuer U."/>
            <person name="Pillet L."/>
            <person name="Moustafa A."/>
            <person name="Platzer M."/>
            <person name="Groth M."/>
            <person name="Szafranski K."/>
            <person name="Schliwa M."/>
        </authorList>
    </citation>
    <scope>NUCLEOTIDE SEQUENCE [LARGE SCALE GENOMIC DNA]</scope>
</reference>
<dbReference type="GO" id="GO:0032418">
    <property type="term" value="P:lysosome localization"/>
    <property type="evidence" value="ECO:0007669"/>
    <property type="project" value="TreeGrafter"/>
</dbReference>
<evidence type="ECO:0000313" key="4">
    <source>
        <dbReference type="EMBL" id="ETO35643.1"/>
    </source>
</evidence>
<gene>
    <name evidence="4" type="ORF">RFI_01417</name>
</gene>
<keyword evidence="3" id="KW-0732">Signal</keyword>
<dbReference type="GO" id="GO:0043015">
    <property type="term" value="F:gamma-tubulin binding"/>
    <property type="evidence" value="ECO:0007669"/>
    <property type="project" value="TreeGrafter"/>
</dbReference>
<evidence type="ECO:0000256" key="3">
    <source>
        <dbReference type="SAM" id="SignalP"/>
    </source>
</evidence>
<proteinExistence type="inferred from homology"/>
<dbReference type="GO" id="GO:0099078">
    <property type="term" value="C:BORC complex"/>
    <property type="evidence" value="ECO:0007669"/>
    <property type="project" value="TreeGrafter"/>
</dbReference>
<comment type="similarity">
    <text evidence="1">Belongs to the BLOC1S2 family.</text>
</comment>
<accession>X6PBZ8</accession>
<feature type="signal peptide" evidence="3">
    <location>
        <begin position="1"/>
        <end position="22"/>
    </location>
</feature>
<evidence type="ECO:0000256" key="1">
    <source>
        <dbReference type="ARBA" id="ARBA00008468"/>
    </source>
</evidence>
<dbReference type="GO" id="GO:0000930">
    <property type="term" value="C:gamma-tubulin complex"/>
    <property type="evidence" value="ECO:0007669"/>
    <property type="project" value="TreeGrafter"/>
</dbReference>
<dbReference type="InterPro" id="IPR019269">
    <property type="entry name" value="BLOC1_su2"/>
</dbReference>
<feature type="chain" id="PRO_5004977385" evidence="3">
    <location>
        <begin position="23"/>
        <end position="179"/>
    </location>
</feature>